<dbReference type="InterPro" id="IPR029044">
    <property type="entry name" value="Nucleotide-diphossugar_trans"/>
</dbReference>
<reference evidence="2 3" key="1">
    <citation type="submission" date="2019-10" db="EMBL/GenBank/DDBJ databases">
        <title>Georgenia wutianyii sp. nov. and Georgenia yuyongxinii sp. nov. isolated from plateau pika (Ochotona curzoniae) in the Qinghai-Tibet plateau of China.</title>
        <authorList>
            <person name="Tian Z."/>
        </authorList>
    </citation>
    <scope>NUCLEOTIDE SEQUENCE [LARGE SCALE GENOMIC DNA]</scope>
    <source>
        <strain evidence="2 3">DSM 21501</strain>
    </source>
</reference>
<gene>
    <name evidence="2" type="ORF">GB883_08420</name>
</gene>
<dbReference type="OrthoDB" id="3177103at2"/>
<dbReference type="AlphaFoldDB" id="A0A7J5UQH4"/>
<dbReference type="GO" id="GO:0016740">
    <property type="term" value="F:transferase activity"/>
    <property type="evidence" value="ECO:0007669"/>
    <property type="project" value="UniProtKB-KW"/>
</dbReference>
<keyword evidence="2" id="KW-0808">Transferase</keyword>
<dbReference type="Pfam" id="PF00535">
    <property type="entry name" value="Glycos_transf_2"/>
    <property type="match status" value="1"/>
</dbReference>
<comment type="caution">
    <text evidence="2">The sequence shown here is derived from an EMBL/GenBank/DDBJ whole genome shotgun (WGS) entry which is preliminary data.</text>
</comment>
<dbReference type="EMBL" id="WHJE01000029">
    <property type="protein sequence ID" value="KAE8764557.1"/>
    <property type="molecule type" value="Genomic_DNA"/>
</dbReference>
<dbReference type="PANTHER" id="PTHR43685:SF2">
    <property type="entry name" value="GLYCOSYLTRANSFERASE 2-LIKE DOMAIN-CONTAINING PROTEIN"/>
    <property type="match status" value="1"/>
</dbReference>
<protein>
    <submittedName>
        <fullName evidence="2">Glycosyltransferase</fullName>
    </submittedName>
</protein>
<dbReference type="SUPFAM" id="SSF53448">
    <property type="entry name" value="Nucleotide-diphospho-sugar transferases"/>
    <property type="match status" value="1"/>
</dbReference>
<dbReference type="PANTHER" id="PTHR43685">
    <property type="entry name" value="GLYCOSYLTRANSFERASE"/>
    <property type="match status" value="1"/>
</dbReference>
<accession>A0A7J5UQH4</accession>
<sequence>MVLDIFVPFYGDPEVLLLAVESVRRQDSGDWRLTVVDDCYPDTTVGERVAALGDDRVRYVRNETNLGITGNFARCAELATADRVVIMGYDDVLLPNYVSTIAAAHEAYPQADIIQPGVRVIDETGADSSTLADWVKQHVVRPRGDGRMLLSGERLAASLLHGDWLYWPSLAFRRETLQAVPFRAGLAVIQDLALEIDIVLAGGTLLYEPTVCFAYRRHTSSASSAKLLGAAKFTGEREYFTLAAALFRRRGWRRAERAARLHLTSRAHALTLLPSALVARETATTKALLSHAFRPLQRRVAPTNPSEVAS</sequence>
<evidence type="ECO:0000313" key="2">
    <source>
        <dbReference type="EMBL" id="KAE8764557.1"/>
    </source>
</evidence>
<evidence type="ECO:0000259" key="1">
    <source>
        <dbReference type="Pfam" id="PF00535"/>
    </source>
</evidence>
<dbReference type="InterPro" id="IPR001173">
    <property type="entry name" value="Glyco_trans_2-like"/>
</dbReference>
<dbReference type="Gene3D" id="3.90.550.10">
    <property type="entry name" value="Spore Coat Polysaccharide Biosynthesis Protein SpsA, Chain A"/>
    <property type="match status" value="1"/>
</dbReference>
<organism evidence="2 3">
    <name type="scientific">Georgenia thermotolerans</name>
    <dbReference type="NCBI Taxonomy" id="527326"/>
    <lineage>
        <taxon>Bacteria</taxon>
        <taxon>Bacillati</taxon>
        <taxon>Actinomycetota</taxon>
        <taxon>Actinomycetes</taxon>
        <taxon>Micrococcales</taxon>
        <taxon>Bogoriellaceae</taxon>
        <taxon>Georgenia</taxon>
    </lineage>
</organism>
<keyword evidence="3" id="KW-1185">Reference proteome</keyword>
<name>A0A7J5UQH4_9MICO</name>
<feature type="domain" description="Glycosyltransferase 2-like" evidence="1">
    <location>
        <begin position="5"/>
        <end position="130"/>
    </location>
</feature>
<dbReference type="InterPro" id="IPR050834">
    <property type="entry name" value="Glycosyltransf_2"/>
</dbReference>
<dbReference type="Proteomes" id="UP000451860">
    <property type="component" value="Unassembled WGS sequence"/>
</dbReference>
<evidence type="ECO:0000313" key="3">
    <source>
        <dbReference type="Proteomes" id="UP000451860"/>
    </source>
</evidence>
<proteinExistence type="predicted"/>
<dbReference type="RefSeq" id="WP_152201603.1">
    <property type="nucleotide sequence ID" value="NZ_VUKF01000007.1"/>
</dbReference>